<proteinExistence type="predicted"/>
<feature type="compositionally biased region" description="Basic and acidic residues" evidence="1">
    <location>
        <begin position="157"/>
        <end position="166"/>
    </location>
</feature>
<comment type="caution">
    <text evidence="3">The sequence shown here is derived from an EMBL/GenBank/DDBJ whole genome shotgun (WGS) entry which is preliminary data.</text>
</comment>
<dbReference type="EMBL" id="JAAXKZ010000099">
    <property type="protein sequence ID" value="NMH94206.1"/>
    <property type="molecule type" value="Genomic_DNA"/>
</dbReference>
<dbReference type="AlphaFoldDB" id="A0A848DP16"/>
<evidence type="ECO:0000256" key="2">
    <source>
        <dbReference type="SAM" id="Phobius"/>
    </source>
</evidence>
<evidence type="ECO:0000313" key="3">
    <source>
        <dbReference type="EMBL" id="NMH94206.1"/>
    </source>
</evidence>
<keyword evidence="2" id="KW-0472">Membrane</keyword>
<organism evidence="3 4">
    <name type="scientific">Pseudonocardia bannensis</name>
    <dbReference type="NCBI Taxonomy" id="630973"/>
    <lineage>
        <taxon>Bacteria</taxon>
        <taxon>Bacillati</taxon>
        <taxon>Actinomycetota</taxon>
        <taxon>Actinomycetes</taxon>
        <taxon>Pseudonocardiales</taxon>
        <taxon>Pseudonocardiaceae</taxon>
        <taxon>Pseudonocardia</taxon>
    </lineage>
</organism>
<accession>A0A848DP16</accession>
<keyword evidence="2" id="KW-0812">Transmembrane</keyword>
<evidence type="ECO:0000256" key="1">
    <source>
        <dbReference type="SAM" id="MobiDB-lite"/>
    </source>
</evidence>
<feature type="transmembrane region" description="Helical" evidence="2">
    <location>
        <begin position="6"/>
        <end position="23"/>
    </location>
</feature>
<keyword evidence="2" id="KW-1133">Transmembrane helix</keyword>
<feature type="region of interest" description="Disordered" evidence="1">
    <location>
        <begin position="30"/>
        <end position="91"/>
    </location>
</feature>
<dbReference type="RefSeq" id="WP_169414895.1">
    <property type="nucleotide sequence ID" value="NZ_JAAXKZ010000099.1"/>
</dbReference>
<gene>
    <name evidence="3" type="ORF">HF519_22025</name>
</gene>
<feature type="compositionally biased region" description="Acidic residues" evidence="1">
    <location>
        <begin position="69"/>
        <end position="79"/>
    </location>
</feature>
<protein>
    <submittedName>
        <fullName evidence="3">Uncharacterized protein</fullName>
    </submittedName>
</protein>
<sequence>MSGQIWLWVLVVTIVLVAVVLLARRRTAGGAPAGDLGAGEAPAAEQAATPRGGTEPAEIPGQSGTVAEEPADATPDDQEPATTPAELPWRAPAVDSALAALDTGRIGRTGPNRIAGAAADAVSSVVAEARKGPHPGSALPNPDGYSPSPEFAIKANDGSKRFHDPDSPYYVRTRADLWFRTADDAERAGYSPWNARRTVT</sequence>
<keyword evidence="4" id="KW-1185">Reference proteome</keyword>
<feature type="compositionally biased region" description="Low complexity" evidence="1">
    <location>
        <begin position="30"/>
        <end position="48"/>
    </location>
</feature>
<dbReference type="Proteomes" id="UP000586918">
    <property type="component" value="Unassembled WGS sequence"/>
</dbReference>
<name>A0A848DP16_9PSEU</name>
<feature type="region of interest" description="Disordered" evidence="1">
    <location>
        <begin position="129"/>
        <end position="166"/>
    </location>
</feature>
<evidence type="ECO:0000313" key="4">
    <source>
        <dbReference type="Proteomes" id="UP000586918"/>
    </source>
</evidence>
<reference evidence="3 4" key="1">
    <citation type="submission" date="2020-04" db="EMBL/GenBank/DDBJ databases">
        <authorList>
            <person name="Klaysubun C."/>
            <person name="Duangmal K."/>
            <person name="Lipun K."/>
        </authorList>
    </citation>
    <scope>NUCLEOTIDE SEQUENCE [LARGE SCALE GENOMIC DNA]</scope>
    <source>
        <strain evidence="3 4">DSM 45300</strain>
    </source>
</reference>